<accession>A0A4Z1BFH4</accession>
<dbReference type="AlphaFoldDB" id="A0A4Z1BFH4"/>
<evidence type="ECO:0000313" key="1">
    <source>
        <dbReference type="EMBL" id="TGN37913.1"/>
    </source>
</evidence>
<organism evidence="1 2">
    <name type="scientific">Marinobacter confluentis</name>
    <dbReference type="NCBI Taxonomy" id="1697557"/>
    <lineage>
        <taxon>Bacteria</taxon>
        <taxon>Pseudomonadati</taxon>
        <taxon>Pseudomonadota</taxon>
        <taxon>Gammaproteobacteria</taxon>
        <taxon>Pseudomonadales</taxon>
        <taxon>Marinobacteraceae</taxon>
        <taxon>Marinobacter</taxon>
    </lineage>
</organism>
<dbReference type="RefSeq" id="WP_135804694.1">
    <property type="nucleotide sequence ID" value="NZ_SRPF01000010.1"/>
</dbReference>
<reference evidence="1 2" key="1">
    <citation type="submission" date="2019-04" db="EMBL/GenBank/DDBJ databases">
        <authorList>
            <person name="Park S."/>
            <person name="Yoon J.-H."/>
        </authorList>
    </citation>
    <scope>NUCLEOTIDE SEQUENCE [LARGE SCALE GENOMIC DNA]</scope>
    <source>
        <strain evidence="1 2">HJM-18</strain>
    </source>
</reference>
<sequence>MKIVTDTRLPEFKRIEQLLYGINYEVWLNLYGPFDSDPGLEEALKEEVSKNAQVSGVASSSPQEARTEIMDMILYEGDIGHGPENIDEKREELISLVDKVLTAINIEEADLVVGFGFRQGHPAYPVFWDFAYDVHSSGQRWILVGSSSD</sequence>
<keyword evidence="2" id="KW-1185">Reference proteome</keyword>
<dbReference type="EMBL" id="SRPF01000010">
    <property type="protein sequence ID" value="TGN37913.1"/>
    <property type="molecule type" value="Genomic_DNA"/>
</dbReference>
<evidence type="ECO:0000313" key="2">
    <source>
        <dbReference type="Proteomes" id="UP000298325"/>
    </source>
</evidence>
<dbReference type="Proteomes" id="UP000298325">
    <property type="component" value="Unassembled WGS sequence"/>
</dbReference>
<proteinExistence type="predicted"/>
<name>A0A4Z1BFH4_9GAMM</name>
<comment type="caution">
    <text evidence="1">The sequence shown here is derived from an EMBL/GenBank/DDBJ whole genome shotgun (WGS) entry which is preliminary data.</text>
</comment>
<gene>
    <name evidence="1" type="ORF">E5Q11_17225</name>
</gene>
<dbReference type="OrthoDB" id="8410554at2"/>
<protein>
    <submittedName>
        <fullName evidence="1">Uncharacterized protein</fullName>
    </submittedName>
</protein>